<dbReference type="WBParaSite" id="MBELARI_LOCUS10156">
    <property type="protein sequence ID" value="MBELARI_LOCUS10156"/>
    <property type="gene ID" value="MBELARI_LOCUS10156"/>
</dbReference>
<dbReference type="AlphaFoldDB" id="A0AAF3J1D9"/>
<proteinExistence type="predicted"/>
<sequence>MPTHKKFSDSSDEDNTLKKHDEKEKHRSKDIGKEEKTHSSSASRDREREKRKEHESRKNRDESHRHEEKKRDRSRERHDESRKNRDRDDDRREHRNRDANREDRNRRDDRRDNTRKHRDRPRRQRDEEEESTDGPAWATSRVKEHAEKLKERKLIWHGKKDGEAEQAEEGESSSMDQQAAKNMGMWSSAIAATGVDNKQAEKFKRLLGFKGAASQQAPQTSSADVSAEREKQKNMLKSLDRQFAIARETTHTGRGLGLGFH</sequence>
<feature type="region of interest" description="Disordered" evidence="1">
    <location>
        <begin position="1"/>
        <end position="181"/>
    </location>
</feature>
<dbReference type="Proteomes" id="UP000887575">
    <property type="component" value="Unassembled WGS sequence"/>
</dbReference>
<dbReference type="Pfam" id="PF15477">
    <property type="entry name" value="SMAP"/>
    <property type="match status" value="1"/>
</dbReference>
<feature type="compositionally biased region" description="Basic and acidic residues" evidence="1">
    <location>
        <begin position="15"/>
        <end position="112"/>
    </location>
</feature>
<evidence type="ECO:0000313" key="3">
    <source>
        <dbReference type="Proteomes" id="UP000887575"/>
    </source>
</evidence>
<feature type="compositionally biased region" description="Low complexity" evidence="1">
    <location>
        <begin position="212"/>
        <end position="223"/>
    </location>
</feature>
<evidence type="ECO:0000259" key="2">
    <source>
        <dbReference type="Pfam" id="PF15477"/>
    </source>
</evidence>
<feature type="domain" description="Small acidic protein-like" evidence="2">
    <location>
        <begin position="186"/>
        <end position="259"/>
    </location>
</feature>
<reference evidence="4" key="1">
    <citation type="submission" date="2024-02" db="UniProtKB">
        <authorList>
            <consortium name="WormBaseParasite"/>
        </authorList>
    </citation>
    <scope>IDENTIFICATION</scope>
</reference>
<keyword evidence="3" id="KW-1185">Reference proteome</keyword>
<accession>A0AAF3J1D9</accession>
<dbReference type="InterPro" id="IPR028124">
    <property type="entry name" value="SMAP_dom"/>
</dbReference>
<protein>
    <submittedName>
        <fullName evidence="4">Small acidic protein-like domain-containing protein</fullName>
    </submittedName>
</protein>
<feature type="compositionally biased region" description="Basic residues" evidence="1">
    <location>
        <begin position="113"/>
        <end position="123"/>
    </location>
</feature>
<organism evidence="3 4">
    <name type="scientific">Mesorhabditis belari</name>
    <dbReference type="NCBI Taxonomy" id="2138241"/>
    <lineage>
        <taxon>Eukaryota</taxon>
        <taxon>Metazoa</taxon>
        <taxon>Ecdysozoa</taxon>
        <taxon>Nematoda</taxon>
        <taxon>Chromadorea</taxon>
        <taxon>Rhabditida</taxon>
        <taxon>Rhabditina</taxon>
        <taxon>Rhabditomorpha</taxon>
        <taxon>Rhabditoidea</taxon>
        <taxon>Rhabditidae</taxon>
        <taxon>Mesorhabditinae</taxon>
        <taxon>Mesorhabditis</taxon>
    </lineage>
</organism>
<feature type="compositionally biased region" description="Basic and acidic residues" evidence="1">
    <location>
        <begin position="141"/>
        <end position="163"/>
    </location>
</feature>
<evidence type="ECO:0000256" key="1">
    <source>
        <dbReference type="SAM" id="MobiDB-lite"/>
    </source>
</evidence>
<evidence type="ECO:0000313" key="4">
    <source>
        <dbReference type="WBParaSite" id="MBELARI_LOCUS10156"/>
    </source>
</evidence>
<feature type="region of interest" description="Disordered" evidence="1">
    <location>
        <begin position="209"/>
        <end position="234"/>
    </location>
</feature>
<name>A0AAF3J1D9_9BILA</name>